<comment type="similarity">
    <text evidence="3">Belongs to the Nth/MutY family.</text>
</comment>
<proteinExistence type="inferred from homology"/>
<dbReference type="GO" id="GO:0046872">
    <property type="term" value="F:metal ion binding"/>
    <property type="evidence" value="ECO:0007669"/>
    <property type="project" value="UniProtKB-KW"/>
</dbReference>
<dbReference type="Proteomes" id="UP000186132">
    <property type="component" value="Unassembled WGS sequence"/>
</dbReference>
<dbReference type="GO" id="GO:0006298">
    <property type="term" value="P:mismatch repair"/>
    <property type="evidence" value="ECO:0007669"/>
    <property type="project" value="TreeGrafter"/>
</dbReference>
<keyword evidence="16" id="KW-1185">Reference proteome</keyword>
<name>A0A1M5R9D5_9ACTN</name>
<evidence type="ECO:0000256" key="8">
    <source>
        <dbReference type="ARBA" id="ARBA00022763"/>
    </source>
</evidence>
<comment type="catalytic activity">
    <reaction evidence="1">
        <text>Hydrolyzes free adenine bases from 7,8-dihydro-8-oxoguanine:adenine mismatched double-stranded DNA, leaving an apurinic site.</text>
        <dbReference type="EC" id="3.2.2.31"/>
    </reaction>
</comment>
<reference evidence="15 16" key="1">
    <citation type="submission" date="2016-11" db="EMBL/GenBank/DDBJ databases">
        <authorList>
            <person name="Jaros S."/>
            <person name="Januszkiewicz K."/>
            <person name="Wedrychowicz H."/>
        </authorList>
    </citation>
    <scope>NUCLEOTIDE SEQUENCE [LARGE SCALE GENOMIC DNA]</scope>
    <source>
        <strain evidence="15 16">DSM 45627</strain>
    </source>
</reference>
<keyword evidence="13" id="KW-0326">Glycosidase</keyword>
<dbReference type="InterPro" id="IPR000445">
    <property type="entry name" value="HhH_motif"/>
</dbReference>
<dbReference type="InterPro" id="IPR003651">
    <property type="entry name" value="Endonuclease3_FeS-loop_motif"/>
</dbReference>
<dbReference type="GO" id="GO:0035485">
    <property type="term" value="F:adenine/guanine mispair binding"/>
    <property type="evidence" value="ECO:0007669"/>
    <property type="project" value="TreeGrafter"/>
</dbReference>
<gene>
    <name evidence="15" type="ORF">SAMN05443575_3471</name>
</gene>
<evidence type="ECO:0000256" key="12">
    <source>
        <dbReference type="ARBA" id="ARBA00023204"/>
    </source>
</evidence>
<dbReference type="Pfam" id="PF00730">
    <property type="entry name" value="HhH-GPD"/>
    <property type="match status" value="1"/>
</dbReference>
<dbReference type="FunFam" id="1.10.340.30:FF:000003">
    <property type="entry name" value="A/G-specific adenine glycosylase"/>
    <property type="match status" value="1"/>
</dbReference>
<keyword evidence="8" id="KW-0227">DNA damage</keyword>
<keyword evidence="11" id="KW-0411">Iron-sulfur</keyword>
<feature type="domain" description="HhH-GPD" evidence="14">
    <location>
        <begin position="84"/>
        <end position="236"/>
    </location>
</feature>
<dbReference type="Gene3D" id="1.10.1670.10">
    <property type="entry name" value="Helix-hairpin-Helix base-excision DNA repair enzymes (C-terminal)"/>
    <property type="match status" value="1"/>
</dbReference>
<evidence type="ECO:0000256" key="9">
    <source>
        <dbReference type="ARBA" id="ARBA00022801"/>
    </source>
</evidence>
<keyword evidence="6" id="KW-0004">4Fe-4S</keyword>
<dbReference type="GO" id="GO:0051539">
    <property type="term" value="F:4 iron, 4 sulfur cluster binding"/>
    <property type="evidence" value="ECO:0007669"/>
    <property type="project" value="UniProtKB-KW"/>
</dbReference>
<evidence type="ECO:0000256" key="1">
    <source>
        <dbReference type="ARBA" id="ARBA00000843"/>
    </source>
</evidence>
<organism evidence="15 16">
    <name type="scientific">Jatrophihabitans endophyticus</name>
    <dbReference type="NCBI Taxonomy" id="1206085"/>
    <lineage>
        <taxon>Bacteria</taxon>
        <taxon>Bacillati</taxon>
        <taxon>Actinomycetota</taxon>
        <taxon>Actinomycetes</taxon>
        <taxon>Jatrophihabitantales</taxon>
        <taxon>Jatrophihabitantaceae</taxon>
        <taxon>Jatrophihabitans</taxon>
    </lineage>
</organism>
<dbReference type="PANTHER" id="PTHR42944">
    <property type="entry name" value="ADENINE DNA GLYCOSYLASE"/>
    <property type="match status" value="1"/>
</dbReference>
<evidence type="ECO:0000256" key="13">
    <source>
        <dbReference type="ARBA" id="ARBA00023295"/>
    </source>
</evidence>
<evidence type="ECO:0000256" key="6">
    <source>
        <dbReference type="ARBA" id="ARBA00022485"/>
    </source>
</evidence>
<evidence type="ECO:0000259" key="14">
    <source>
        <dbReference type="SMART" id="SM00478"/>
    </source>
</evidence>
<keyword evidence="9" id="KW-0378">Hydrolase</keyword>
<protein>
    <recommendedName>
        <fullName evidence="5">Adenine DNA glycosylase</fullName>
        <ecNumber evidence="4">3.2.2.31</ecNumber>
    </recommendedName>
</protein>
<evidence type="ECO:0000313" key="15">
    <source>
        <dbReference type="EMBL" id="SHH22433.1"/>
    </source>
</evidence>
<evidence type="ECO:0000256" key="3">
    <source>
        <dbReference type="ARBA" id="ARBA00008343"/>
    </source>
</evidence>
<dbReference type="InterPro" id="IPR044298">
    <property type="entry name" value="MIG/MutY"/>
</dbReference>
<dbReference type="SMART" id="SM00525">
    <property type="entry name" value="FES"/>
    <property type="match status" value="1"/>
</dbReference>
<dbReference type="Pfam" id="PF00633">
    <property type="entry name" value="HHH"/>
    <property type="match status" value="1"/>
</dbReference>
<dbReference type="InterPro" id="IPR011257">
    <property type="entry name" value="DNA_glycosylase"/>
</dbReference>
<dbReference type="GO" id="GO:0032357">
    <property type="term" value="F:oxidized purine DNA binding"/>
    <property type="evidence" value="ECO:0007669"/>
    <property type="project" value="TreeGrafter"/>
</dbReference>
<dbReference type="InterPro" id="IPR004036">
    <property type="entry name" value="Endonuclease-III-like_CS2"/>
</dbReference>
<accession>A0A1M5R9D5</accession>
<dbReference type="PROSITE" id="PS01155">
    <property type="entry name" value="ENDONUCLEASE_III_2"/>
    <property type="match status" value="1"/>
</dbReference>
<evidence type="ECO:0000256" key="5">
    <source>
        <dbReference type="ARBA" id="ARBA00022023"/>
    </source>
</evidence>
<dbReference type="GO" id="GO:0006284">
    <property type="term" value="P:base-excision repair"/>
    <property type="evidence" value="ECO:0007669"/>
    <property type="project" value="InterPro"/>
</dbReference>
<keyword evidence="12" id="KW-0234">DNA repair</keyword>
<dbReference type="Gene3D" id="1.10.340.30">
    <property type="entry name" value="Hypothetical protein, domain 2"/>
    <property type="match status" value="1"/>
</dbReference>
<dbReference type="SMART" id="SM00478">
    <property type="entry name" value="ENDO3c"/>
    <property type="match status" value="1"/>
</dbReference>
<dbReference type="InterPro" id="IPR003265">
    <property type="entry name" value="HhH-GPD_domain"/>
</dbReference>
<keyword evidence="10" id="KW-0408">Iron</keyword>
<evidence type="ECO:0000256" key="4">
    <source>
        <dbReference type="ARBA" id="ARBA00012045"/>
    </source>
</evidence>
<dbReference type="PANTHER" id="PTHR42944:SF1">
    <property type="entry name" value="ADENINE DNA GLYCOSYLASE"/>
    <property type="match status" value="1"/>
</dbReference>
<evidence type="ECO:0000256" key="7">
    <source>
        <dbReference type="ARBA" id="ARBA00022723"/>
    </source>
</evidence>
<dbReference type="EC" id="3.2.2.31" evidence="4"/>
<dbReference type="AlphaFoldDB" id="A0A1M5R9D5"/>
<evidence type="ECO:0000256" key="11">
    <source>
        <dbReference type="ARBA" id="ARBA00023014"/>
    </source>
</evidence>
<evidence type="ECO:0000313" key="16">
    <source>
        <dbReference type="Proteomes" id="UP000186132"/>
    </source>
</evidence>
<dbReference type="SUPFAM" id="SSF48150">
    <property type="entry name" value="DNA-glycosylase"/>
    <property type="match status" value="1"/>
</dbReference>
<evidence type="ECO:0000256" key="2">
    <source>
        <dbReference type="ARBA" id="ARBA00001966"/>
    </source>
</evidence>
<sequence>MGNASGWSGQAPADARKGPAAAGTVAGAARRACEDAVGMPPSVPARAESALAGPVLAWYDREARELPWREPGAGAWAVLVSEIMLQQTPVNRVLPAYAAWLARWPTPAALAAAAPGDAVRMWGRLGYPRRALRLHECARQLVARHDGIVPDDVDALLALPGIGAYTARAVAAFAYRQRHPVVDTNVRRVVARAVLGRGDPGPPATTRDLAAVEALLPADAERSARFGVALMELGALVCVARTPRCGSCPVAADCAWLAAGSPAYEGPTVRPQRFVGTDRQVRGLLLGVLRDARHPVGKAALDVVWTDDVQRERSLDSLVADGLVDPLPDGTYALPS</sequence>
<keyword evidence="7" id="KW-0479">Metal-binding</keyword>
<dbReference type="Pfam" id="PF10576">
    <property type="entry name" value="EndIII_4Fe-2S"/>
    <property type="match status" value="1"/>
</dbReference>
<dbReference type="GO" id="GO:0034039">
    <property type="term" value="F:8-oxo-7,8-dihydroguanine DNA N-glycosylase activity"/>
    <property type="evidence" value="ECO:0007669"/>
    <property type="project" value="TreeGrafter"/>
</dbReference>
<dbReference type="EMBL" id="FQVU01000005">
    <property type="protein sequence ID" value="SHH22433.1"/>
    <property type="molecule type" value="Genomic_DNA"/>
</dbReference>
<dbReference type="GO" id="GO:0000701">
    <property type="term" value="F:purine-specific mismatch base pair DNA N-glycosylase activity"/>
    <property type="evidence" value="ECO:0007669"/>
    <property type="project" value="UniProtKB-EC"/>
</dbReference>
<dbReference type="STRING" id="1206085.SAMN05443575_3471"/>
<dbReference type="CDD" id="cd00056">
    <property type="entry name" value="ENDO3c"/>
    <property type="match status" value="1"/>
</dbReference>
<comment type="cofactor">
    <cofactor evidence="2">
        <name>[4Fe-4S] cluster</name>
        <dbReference type="ChEBI" id="CHEBI:49883"/>
    </cofactor>
</comment>
<dbReference type="InterPro" id="IPR023170">
    <property type="entry name" value="HhH_base_excis_C"/>
</dbReference>
<evidence type="ECO:0000256" key="10">
    <source>
        <dbReference type="ARBA" id="ARBA00023004"/>
    </source>
</evidence>